<comment type="caution">
    <text evidence="3">The sequence shown here is derived from an EMBL/GenBank/DDBJ whole genome shotgun (WGS) entry which is preliminary data.</text>
</comment>
<keyword evidence="2 3" id="KW-0808">Transferase</keyword>
<dbReference type="AlphaFoldDB" id="A0A5C9A4G3"/>
<reference evidence="3 4" key="1">
    <citation type="submission" date="2019-08" db="EMBL/GenBank/DDBJ databases">
        <title>Parahaliea maris sp. nov., isolated from the surface seawater.</title>
        <authorList>
            <person name="Liu Y."/>
        </authorList>
    </citation>
    <scope>NUCLEOTIDE SEQUENCE [LARGE SCALE GENOMIC DNA]</scope>
    <source>
        <strain evidence="3 4">S2-26</strain>
    </source>
</reference>
<evidence type="ECO:0000313" key="4">
    <source>
        <dbReference type="Proteomes" id="UP000321933"/>
    </source>
</evidence>
<proteinExistence type="predicted"/>
<dbReference type="PANTHER" id="PTHR12526:SF510">
    <property type="entry name" value="D-INOSITOL 3-PHOSPHATE GLYCOSYLTRANSFERASE"/>
    <property type="match status" value="1"/>
</dbReference>
<dbReference type="PANTHER" id="PTHR12526">
    <property type="entry name" value="GLYCOSYLTRANSFERASE"/>
    <property type="match status" value="1"/>
</dbReference>
<dbReference type="SUPFAM" id="SSF53756">
    <property type="entry name" value="UDP-Glycosyltransferase/glycogen phosphorylase"/>
    <property type="match status" value="1"/>
</dbReference>
<name>A0A5C9A4G3_9GAMM</name>
<protein>
    <submittedName>
        <fullName evidence="3">Glycosyltransferase family 4 protein</fullName>
    </submittedName>
</protein>
<keyword evidence="4" id="KW-1185">Reference proteome</keyword>
<dbReference type="CDD" id="cd03801">
    <property type="entry name" value="GT4_PimA-like"/>
    <property type="match status" value="1"/>
</dbReference>
<accession>A0A5C9A4G3</accession>
<dbReference type="GO" id="GO:0016757">
    <property type="term" value="F:glycosyltransferase activity"/>
    <property type="evidence" value="ECO:0007669"/>
    <property type="project" value="UniProtKB-KW"/>
</dbReference>
<keyword evidence="1" id="KW-0328">Glycosyltransferase</keyword>
<dbReference type="RefSeq" id="WP_148062390.1">
    <property type="nucleotide sequence ID" value="NZ_VRYZ01000001.1"/>
</dbReference>
<organism evidence="3 4">
    <name type="scientific">Parahaliea aestuarii</name>
    <dbReference type="NCBI Taxonomy" id="1852021"/>
    <lineage>
        <taxon>Bacteria</taxon>
        <taxon>Pseudomonadati</taxon>
        <taxon>Pseudomonadota</taxon>
        <taxon>Gammaproteobacteria</taxon>
        <taxon>Cellvibrionales</taxon>
        <taxon>Halieaceae</taxon>
        <taxon>Parahaliea</taxon>
    </lineage>
</organism>
<gene>
    <name evidence="3" type="ORF">FVW59_01035</name>
</gene>
<evidence type="ECO:0000256" key="1">
    <source>
        <dbReference type="ARBA" id="ARBA00022676"/>
    </source>
</evidence>
<evidence type="ECO:0000313" key="3">
    <source>
        <dbReference type="EMBL" id="TXS94537.1"/>
    </source>
</evidence>
<dbReference type="Pfam" id="PF13692">
    <property type="entry name" value="Glyco_trans_1_4"/>
    <property type="match status" value="1"/>
</dbReference>
<dbReference type="Proteomes" id="UP000321933">
    <property type="component" value="Unassembled WGS sequence"/>
</dbReference>
<sequence>MKLLFVATSYPTDDTDWRGVFIRHLAHALAERDDISLSMWTPPGPLPATAQAVSTPAESAWLKGLMDKGGIAHLMRSGGLAALSSPLRLLAYLRSLYRREQRPDIYHLNWLQTALPLPRSGAPVLMTVLGTDLKLLSLPLVKTALRRVMRRRPVAICPNAEWMAEPLSKAFGDLAIIQPVPFGIDPIWFAIDRQPDLERPQWLAVTRLTKNKLGHLLEWSEPLFRNQQRELHLIGPMQETITLPDWVHYHGAASPEVLARDWFPKAAGLITLSQHAEGRPQVMLEAMAATLPIIASDLPAHRNLVEQGITGSLCSMPGDYAAALQATESPASNQQLGIAAREWVASEIGTWADCAGRYVALYRKLSEPHHD</sequence>
<dbReference type="Gene3D" id="3.40.50.2000">
    <property type="entry name" value="Glycogen Phosphorylase B"/>
    <property type="match status" value="2"/>
</dbReference>
<evidence type="ECO:0000256" key="2">
    <source>
        <dbReference type="ARBA" id="ARBA00022679"/>
    </source>
</evidence>
<dbReference type="EMBL" id="VRYZ01000001">
    <property type="protein sequence ID" value="TXS94537.1"/>
    <property type="molecule type" value="Genomic_DNA"/>
</dbReference>
<dbReference type="OrthoDB" id="5290958at2"/>